<dbReference type="InterPro" id="IPR001173">
    <property type="entry name" value="Glyco_trans_2-like"/>
</dbReference>
<dbReference type="InterPro" id="IPR050834">
    <property type="entry name" value="Glycosyltransf_2"/>
</dbReference>
<sequence>MVKVSIILPNYNHDKYLSQRIDSILNQTYQDYELIILDDFSTDDSLCVLEKYKYNPKVTHFILNEINSGSVFKQWNKGIELAKGELIWMAESDDIANIDFLEKMIHIFDNHDKIVLAYCQSNKINSFGDIYGDWLDHTEINGQNKHTYDFKMNGYEFIKKYMIDQNSIPNASGVIFKKSVYQSVGGPLTGLRTVGDWNVWVKILAHGEIYFCAEKLNFFRMHDSSCVAMSNKNEKRASIILMHLNMYEDLSNYFCEIDLKLSKKMRNKRNIAASKFLLNCFSSKNYQLLFDNFIKLKLYFIFFNVNFYIVSLRIMANLFLNNHPSKI</sequence>
<dbReference type="CDD" id="cd00761">
    <property type="entry name" value="Glyco_tranf_GTA_type"/>
    <property type="match status" value="1"/>
</dbReference>
<evidence type="ECO:0000313" key="3">
    <source>
        <dbReference type="EMBL" id="SDC55279.1"/>
    </source>
</evidence>
<dbReference type="SUPFAM" id="SSF53448">
    <property type="entry name" value="Nucleotide-diphospho-sugar transferases"/>
    <property type="match status" value="1"/>
</dbReference>
<name>A0A1G6MID2_9GAMM</name>
<keyword evidence="1" id="KW-0472">Membrane</keyword>
<evidence type="ECO:0000256" key="1">
    <source>
        <dbReference type="SAM" id="Phobius"/>
    </source>
</evidence>
<feature type="transmembrane region" description="Helical" evidence="1">
    <location>
        <begin position="298"/>
        <end position="320"/>
    </location>
</feature>
<dbReference type="InterPro" id="IPR029044">
    <property type="entry name" value="Nucleotide-diphossugar_trans"/>
</dbReference>
<proteinExistence type="predicted"/>
<keyword evidence="1" id="KW-0812">Transmembrane</keyword>
<dbReference type="RefSeq" id="WP_171259707.1">
    <property type="nucleotide sequence ID" value="NZ_BAABKJ010000013.1"/>
</dbReference>
<dbReference type="STRING" id="1226327.SAMN05421732_10859"/>
<dbReference type="PANTHER" id="PTHR43685:SF11">
    <property type="entry name" value="GLYCOSYLTRANSFERASE TAGX-RELATED"/>
    <property type="match status" value="1"/>
</dbReference>
<keyword evidence="3" id="KW-0808">Transferase</keyword>
<protein>
    <submittedName>
        <fullName evidence="3">Glycosyltransferase involved in cell wall bisynthesis</fullName>
    </submittedName>
</protein>
<dbReference type="AlphaFoldDB" id="A0A1G6MID2"/>
<accession>A0A1G6MID2</accession>
<dbReference type="Pfam" id="PF00535">
    <property type="entry name" value="Glycos_transf_2"/>
    <property type="match status" value="1"/>
</dbReference>
<evidence type="ECO:0000259" key="2">
    <source>
        <dbReference type="Pfam" id="PF00535"/>
    </source>
</evidence>
<dbReference type="Proteomes" id="UP000243468">
    <property type="component" value="Unassembled WGS sequence"/>
</dbReference>
<dbReference type="EMBL" id="FMYO01000008">
    <property type="protein sequence ID" value="SDC55279.1"/>
    <property type="molecule type" value="Genomic_DNA"/>
</dbReference>
<gene>
    <name evidence="3" type="ORF">SAMN05421732_10859</name>
</gene>
<evidence type="ECO:0000313" key="4">
    <source>
        <dbReference type="Proteomes" id="UP000243468"/>
    </source>
</evidence>
<dbReference type="PANTHER" id="PTHR43685">
    <property type="entry name" value="GLYCOSYLTRANSFERASE"/>
    <property type="match status" value="1"/>
</dbReference>
<reference evidence="4" key="1">
    <citation type="submission" date="2016-09" db="EMBL/GenBank/DDBJ databases">
        <authorList>
            <person name="Varghese N."/>
            <person name="Submissions S."/>
        </authorList>
    </citation>
    <scope>NUCLEOTIDE SEQUENCE [LARGE SCALE GENOMIC DNA]</scope>
    <source>
        <strain evidence="4">ANC 4667</strain>
    </source>
</reference>
<organism evidence="3 4">
    <name type="scientific">Acinetobacter kookii</name>
    <dbReference type="NCBI Taxonomy" id="1226327"/>
    <lineage>
        <taxon>Bacteria</taxon>
        <taxon>Pseudomonadati</taxon>
        <taxon>Pseudomonadota</taxon>
        <taxon>Gammaproteobacteria</taxon>
        <taxon>Moraxellales</taxon>
        <taxon>Moraxellaceae</taxon>
        <taxon>Acinetobacter</taxon>
    </lineage>
</organism>
<dbReference type="GO" id="GO:0016740">
    <property type="term" value="F:transferase activity"/>
    <property type="evidence" value="ECO:0007669"/>
    <property type="project" value="UniProtKB-KW"/>
</dbReference>
<feature type="domain" description="Glycosyltransferase 2-like" evidence="2">
    <location>
        <begin position="5"/>
        <end position="129"/>
    </location>
</feature>
<keyword evidence="1" id="KW-1133">Transmembrane helix</keyword>
<keyword evidence="4" id="KW-1185">Reference proteome</keyword>
<dbReference type="Gene3D" id="3.90.550.10">
    <property type="entry name" value="Spore Coat Polysaccharide Biosynthesis Protein SpsA, Chain A"/>
    <property type="match status" value="1"/>
</dbReference>